<evidence type="ECO:0000256" key="2">
    <source>
        <dbReference type="SAM" id="Phobius"/>
    </source>
</evidence>
<organism evidence="3 4">
    <name type="scientific">Penaeus vannamei</name>
    <name type="common">Whiteleg shrimp</name>
    <name type="synonym">Litopenaeus vannamei</name>
    <dbReference type="NCBI Taxonomy" id="6689"/>
    <lineage>
        <taxon>Eukaryota</taxon>
        <taxon>Metazoa</taxon>
        <taxon>Ecdysozoa</taxon>
        <taxon>Arthropoda</taxon>
        <taxon>Crustacea</taxon>
        <taxon>Multicrustacea</taxon>
        <taxon>Malacostraca</taxon>
        <taxon>Eumalacostraca</taxon>
        <taxon>Eucarida</taxon>
        <taxon>Decapoda</taxon>
        <taxon>Dendrobranchiata</taxon>
        <taxon>Penaeoidea</taxon>
        <taxon>Penaeidae</taxon>
        <taxon>Penaeus</taxon>
    </lineage>
</organism>
<dbReference type="Proteomes" id="UP000283509">
    <property type="component" value="Unassembled WGS sequence"/>
</dbReference>
<feature type="region of interest" description="Disordered" evidence="1">
    <location>
        <begin position="45"/>
        <end position="80"/>
    </location>
</feature>
<feature type="region of interest" description="Disordered" evidence="1">
    <location>
        <begin position="153"/>
        <end position="181"/>
    </location>
</feature>
<name>A0A3R7MBS4_PENVA</name>
<evidence type="ECO:0000256" key="1">
    <source>
        <dbReference type="SAM" id="MobiDB-lite"/>
    </source>
</evidence>
<gene>
    <name evidence="3" type="ORF">C7M84_003763</name>
</gene>
<evidence type="ECO:0000313" key="3">
    <source>
        <dbReference type="EMBL" id="ROT77579.1"/>
    </source>
</evidence>
<feature type="transmembrane region" description="Helical" evidence="2">
    <location>
        <begin position="12"/>
        <end position="32"/>
    </location>
</feature>
<dbReference type="OrthoDB" id="6363898at2759"/>
<keyword evidence="2" id="KW-0472">Membrane</keyword>
<dbReference type="AlphaFoldDB" id="A0A3R7MBS4"/>
<dbReference type="EMBL" id="QCYY01001509">
    <property type="protein sequence ID" value="ROT77579.1"/>
    <property type="molecule type" value="Genomic_DNA"/>
</dbReference>
<accession>A0A3R7MBS4</accession>
<keyword evidence="2" id="KW-0812">Transmembrane</keyword>
<sequence length="254" mass="28202">MIKEVQLSGVDCVAMLNFTALVVVLITLSQAVNLSLSLDAQANAPAPADGVRQQAQRSARPRGLQVEGRAPPLSAPPDIPRMIVVSGKPIGHRDAAPGASAGHVRRGKRKVISRGGYYIIRSSSGSSPWSSTSYDSGAGYHNSRYQGYGYNTRGPIGDGGTRTYSFPSDDGQKRRHNRRATRKRLNKSFKREIARYAIMYGAEQTAKHYEPSIGRRLKNHVIAKFVERHRDSFQNLKKRKKKNRKTKETKEDNN</sequence>
<reference evidence="3 4" key="1">
    <citation type="submission" date="2018-04" db="EMBL/GenBank/DDBJ databases">
        <authorList>
            <person name="Zhang X."/>
            <person name="Yuan J."/>
            <person name="Li F."/>
            <person name="Xiang J."/>
        </authorList>
    </citation>
    <scope>NUCLEOTIDE SEQUENCE [LARGE SCALE GENOMIC DNA]</scope>
    <source>
        <tissue evidence="3">Muscle</tissue>
    </source>
</reference>
<keyword evidence="4" id="KW-1185">Reference proteome</keyword>
<evidence type="ECO:0000313" key="4">
    <source>
        <dbReference type="Proteomes" id="UP000283509"/>
    </source>
</evidence>
<reference evidence="3 4" key="2">
    <citation type="submission" date="2019-01" db="EMBL/GenBank/DDBJ databases">
        <title>The decoding of complex shrimp genome reveals the adaptation for benthos swimmer, frequently molting mechanism and breeding impact on genome.</title>
        <authorList>
            <person name="Sun Y."/>
            <person name="Gao Y."/>
            <person name="Yu Y."/>
        </authorList>
    </citation>
    <scope>NUCLEOTIDE SEQUENCE [LARGE SCALE GENOMIC DNA]</scope>
    <source>
        <tissue evidence="3">Muscle</tissue>
    </source>
</reference>
<proteinExistence type="predicted"/>
<feature type="compositionally biased region" description="Basic residues" evidence="1">
    <location>
        <begin position="236"/>
        <end position="245"/>
    </location>
</feature>
<comment type="caution">
    <text evidence="3">The sequence shown here is derived from an EMBL/GenBank/DDBJ whole genome shotgun (WGS) entry which is preliminary data.</text>
</comment>
<feature type="region of interest" description="Disordered" evidence="1">
    <location>
        <begin position="232"/>
        <end position="254"/>
    </location>
</feature>
<protein>
    <submittedName>
        <fullName evidence="3">Uncharacterized protein</fullName>
    </submittedName>
</protein>
<keyword evidence="2" id="KW-1133">Transmembrane helix</keyword>